<organism evidence="1 2">
    <name type="scientific">Vibrio artabrorum</name>
    <dbReference type="NCBI Taxonomy" id="446374"/>
    <lineage>
        <taxon>Bacteria</taxon>
        <taxon>Pseudomonadati</taxon>
        <taxon>Pseudomonadota</taxon>
        <taxon>Gammaproteobacteria</taxon>
        <taxon>Vibrionales</taxon>
        <taxon>Vibrionaceae</taxon>
        <taxon>Vibrio</taxon>
    </lineage>
</organism>
<dbReference type="RefSeq" id="WP_261839020.1">
    <property type="nucleotide sequence ID" value="NZ_AP025458.1"/>
</dbReference>
<comment type="caution">
    <text evidence="1">The sequence shown here is derived from an EMBL/GenBank/DDBJ whole genome shotgun (WGS) entry which is preliminary data.</text>
</comment>
<dbReference type="EMBL" id="JAUFQY010000001">
    <property type="protein sequence ID" value="MDN3700125.1"/>
    <property type="molecule type" value="Genomic_DNA"/>
</dbReference>
<protein>
    <submittedName>
        <fullName evidence="1">Transposase domain-containing protein</fullName>
    </submittedName>
</protein>
<evidence type="ECO:0000313" key="2">
    <source>
        <dbReference type="Proteomes" id="UP001223712"/>
    </source>
</evidence>
<proteinExistence type="predicted"/>
<sequence length="57" mass="6208">MPVAAASYIALVEIAKANGLVLVLAEYLTHCFKRLAVEPDNLEALMPWNIKGLKAVK</sequence>
<name>A0ABT8CFN0_9VIBR</name>
<reference evidence="2" key="1">
    <citation type="journal article" date="2019" name="Int. J. Syst. Evol. Microbiol.">
        <title>The Global Catalogue of Microorganisms (GCM) 10K type strain sequencing project: providing services to taxonomists for standard genome sequencing and annotation.</title>
        <authorList>
            <consortium name="The Broad Institute Genomics Platform"/>
            <consortium name="The Broad Institute Genome Sequencing Center for Infectious Disease"/>
            <person name="Wu L."/>
            <person name="Ma J."/>
        </authorList>
    </citation>
    <scope>NUCLEOTIDE SEQUENCE [LARGE SCALE GENOMIC DNA]</scope>
    <source>
        <strain evidence="2">CECT 7226</strain>
    </source>
</reference>
<evidence type="ECO:0000313" key="1">
    <source>
        <dbReference type="EMBL" id="MDN3700125.1"/>
    </source>
</evidence>
<dbReference type="Proteomes" id="UP001223712">
    <property type="component" value="Unassembled WGS sequence"/>
</dbReference>
<accession>A0ABT8CFN0</accession>
<keyword evidence="2" id="KW-1185">Reference proteome</keyword>
<gene>
    <name evidence="1" type="ORF">QWY96_02985</name>
</gene>